<keyword evidence="4" id="KW-1185">Reference proteome</keyword>
<dbReference type="Proteomes" id="UP000306102">
    <property type="component" value="Unassembled WGS sequence"/>
</dbReference>
<organism evidence="3 4">
    <name type="scientific">Camellia sinensis var. sinensis</name>
    <name type="common">China tea</name>
    <dbReference type="NCBI Taxonomy" id="542762"/>
    <lineage>
        <taxon>Eukaryota</taxon>
        <taxon>Viridiplantae</taxon>
        <taxon>Streptophyta</taxon>
        <taxon>Embryophyta</taxon>
        <taxon>Tracheophyta</taxon>
        <taxon>Spermatophyta</taxon>
        <taxon>Magnoliopsida</taxon>
        <taxon>eudicotyledons</taxon>
        <taxon>Gunneridae</taxon>
        <taxon>Pentapetalae</taxon>
        <taxon>asterids</taxon>
        <taxon>Ericales</taxon>
        <taxon>Theaceae</taxon>
        <taxon>Camellia</taxon>
    </lineage>
</organism>
<comment type="similarity">
    <text evidence="1">Belongs to the 'GDXG' lipolytic enzyme family.</text>
</comment>
<evidence type="ECO:0000313" key="4">
    <source>
        <dbReference type="Proteomes" id="UP000306102"/>
    </source>
</evidence>
<feature type="domain" description="Alpha/beta hydrolase fold-3" evidence="2">
    <location>
        <begin position="83"/>
        <end position="185"/>
    </location>
</feature>
<dbReference type="PANTHER" id="PTHR23024:SF535">
    <property type="entry name" value="OS07G0162900 PROTEIN"/>
    <property type="match status" value="1"/>
</dbReference>
<dbReference type="InterPro" id="IPR013094">
    <property type="entry name" value="AB_hydrolase_3"/>
</dbReference>
<sequence length="471" mass="51716">MSGSSATPIAITSPPYEVDECRGVLRVYSDGSIIRSSKPSFNVLVHDDGSVIWKDVQFNSINNLHLRLYKPATSSSAKLPIFFYIHGGGFCIGSRTWPNCQNYCFRLALDLQALIITPDYRLAPENRLPAAIEDGYMAVKWLSLQAQAKSDPWLSDVVDFSRVFISGDSSGGNMAHNLAVRLGAGSGELDPVRVREALSLSIVSTTFYNLRKIDRILQNLLQLGDSSCGVRLCGFGTLRLLRSVRSEVLHQDETPLQYSLVFSLSSMLMVLCLVLEICYLSILWDNDVKSTKYTLKEMIMHFPSLEHPEGKAVIKFETLANLANKFCWIAMELKDFGYFFLSWGDFFKFFEYIRIKASALKKGIKDFFPRYCKRSKYYCYVLGFPRLKDEDLSSGFSFIPPVPGGGGSGAGFLFAEVGNGGGGGVVVAVVEAEKVMVVEGGHNGYGGVTMGEGISGAGFATLAISAILHGS</sequence>
<dbReference type="STRING" id="542762.A0A4S4F035"/>
<dbReference type="Gene3D" id="3.40.50.1820">
    <property type="entry name" value="alpha/beta hydrolase"/>
    <property type="match status" value="1"/>
</dbReference>
<name>A0A4S4F035_CAMSN</name>
<dbReference type="AlphaFoldDB" id="A0A4S4F035"/>
<proteinExistence type="inferred from homology"/>
<dbReference type="InterPro" id="IPR029058">
    <property type="entry name" value="AB_hydrolase_fold"/>
</dbReference>
<dbReference type="GO" id="GO:0016787">
    <property type="term" value="F:hydrolase activity"/>
    <property type="evidence" value="ECO:0007669"/>
    <property type="project" value="InterPro"/>
</dbReference>
<accession>A0A4S4F035</accession>
<gene>
    <name evidence="3" type="ORF">TEA_024938</name>
</gene>
<dbReference type="PANTHER" id="PTHR23024">
    <property type="entry name" value="ARYLACETAMIDE DEACETYLASE"/>
    <property type="match status" value="1"/>
</dbReference>
<dbReference type="Pfam" id="PF07859">
    <property type="entry name" value="Abhydrolase_3"/>
    <property type="match status" value="1"/>
</dbReference>
<evidence type="ECO:0000313" key="3">
    <source>
        <dbReference type="EMBL" id="THG22304.1"/>
    </source>
</evidence>
<evidence type="ECO:0000259" key="2">
    <source>
        <dbReference type="Pfam" id="PF07859"/>
    </source>
</evidence>
<dbReference type="EMBL" id="SDRB02000903">
    <property type="protein sequence ID" value="THG22304.1"/>
    <property type="molecule type" value="Genomic_DNA"/>
</dbReference>
<reference evidence="3 4" key="1">
    <citation type="journal article" date="2018" name="Proc. Natl. Acad. Sci. U.S.A.">
        <title>Draft genome sequence of Camellia sinensis var. sinensis provides insights into the evolution of the tea genome and tea quality.</title>
        <authorList>
            <person name="Wei C."/>
            <person name="Yang H."/>
            <person name="Wang S."/>
            <person name="Zhao J."/>
            <person name="Liu C."/>
            <person name="Gao L."/>
            <person name="Xia E."/>
            <person name="Lu Y."/>
            <person name="Tai Y."/>
            <person name="She G."/>
            <person name="Sun J."/>
            <person name="Cao H."/>
            <person name="Tong W."/>
            <person name="Gao Q."/>
            <person name="Li Y."/>
            <person name="Deng W."/>
            <person name="Jiang X."/>
            <person name="Wang W."/>
            <person name="Chen Q."/>
            <person name="Zhang S."/>
            <person name="Li H."/>
            <person name="Wu J."/>
            <person name="Wang P."/>
            <person name="Li P."/>
            <person name="Shi C."/>
            <person name="Zheng F."/>
            <person name="Jian J."/>
            <person name="Huang B."/>
            <person name="Shan D."/>
            <person name="Shi M."/>
            <person name="Fang C."/>
            <person name="Yue Y."/>
            <person name="Li F."/>
            <person name="Li D."/>
            <person name="Wei S."/>
            <person name="Han B."/>
            <person name="Jiang C."/>
            <person name="Yin Y."/>
            <person name="Xia T."/>
            <person name="Zhang Z."/>
            <person name="Bennetzen J.L."/>
            <person name="Zhao S."/>
            <person name="Wan X."/>
        </authorList>
    </citation>
    <scope>NUCLEOTIDE SEQUENCE [LARGE SCALE GENOMIC DNA]</scope>
    <source>
        <strain evidence="4">cv. Shuchazao</strain>
        <tissue evidence="3">Leaf</tissue>
    </source>
</reference>
<protein>
    <recommendedName>
        <fullName evidence="2">Alpha/beta hydrolase fold-3 domain-containing protein</fullName>
    </recommendedName>
</protein>
<evidence type="ECO:0000256" key="1">
    <source>
        <dbReference type="ARBA" id="ARBA00010515"/>
    </source>
</evidence>
<dbReference type="SUPFAM" id="SSF53474">
    <property type="entry name" value="alpha/beta-Hydrolases"/>
    <property type="match status" value="1"/>
</dbReference>
<comment type="caution">
    <text evidence="3">The sequence shown here is derived from an EMBL/GenBank/DDBJ whole genome shotgun (WGS) entry which is preliminary data.</text>
</comment>
<dbReference type="InterPro" id="IPR050466">
    <property type="entry name" value="Carboxylest/Gibb_receptor"/>
</dbReference>